<dbReference type="Pfam" id="PF00108">
    <property type="entry name" value="Thiolase_N"/>
    <property type="match status" value="1"/>
</dbReference>
<keyword evidence="8" id="KW-1185">Reference proteome</keyword>
<evidence type="ECO:0000313" key="8">
    <source>
        <dbReference type="Proteomes" id="UP001332243"/>
    </source>
</evidence>
<proteinExistence type="inferred from homology"/>
<dbReference type="InterPro" id="IPR002155">
    <property type="entry name" value="Thiolase"/>
</dbReference>
<evidence type="ECO:0000313" key="7">
    <source>
        <dbReference type="EMBL" id="MEE6258619.1"/>
    </source>
</evidence>
<dbReference type="EC" id="2.3.1.16" evidence="7"/>
<accession>A0ABU7RQ53</accession>
<evidence type="ECO:0000256" key="4">
    <source>
        <dbReference type="RuleBase" id="RU003557"/>
    </source>
</evidence>
<dbReference type="PROSITE" id="PS00737">
    <property type="entry name" value="THIOLASE_2"/>
    <property type="match status" value="1"/>
</dbReference>
<dbReference type="GO" id="GO:0003988">
    <property type="term" value="F:acetyl-CoA C-acyltransferase activity"/>
    <property type="evidence" value="ECO:0007669"/>
    <property type="project" value="UniProtKB-EC"/>
</dbReference>
<sequence>MADAVIVGAVRTPVGRRRGALSGVHPVDLSAQVLRALAERTGLEPGDVDDVIWGCVSQVGEQAWNVGRNAVLAAGWPESVPGTTLDRQCGSSQQALHFAAAAVLAGQADLVVAGGVESMTRVPMGSSIAPSAADPTLVGLPYGDQVRNRYRDREGFAADEPVPFNQGVGAELIARQWGLSRRQLDEFALASHEKAAAAQDAGAFDPEITPVDVPDGSKVVADEGIRRDTTLARLAELPTPFRADGSVTAGSASQISDGAAALAVTSSEWAGRHGLRPLARIHTAVVAAADPVLMLTAPMPATAKALRRAGLGIEEIGVYEVNEAFAPVPLAWLAETEADPARLNPRGGAIALGHPLGGSGARIMTTMLQHMRDNGIRYGLQTMCEGGGMANATIVELL</sequence>
<dbReference type="Gene3D" id="3.40.47.10">
    <property type="match status" value="1"/>
</dbReference>
<feature type="domain" description="Thiolase C-terminal" evidence="6">
    <location>
        <begin position="276"/>
        <end position="396"/>
    </location>
</feature>
<dbReference type="EMBL" id="JAZGQK010000006">
    <property type="protein sequence ID" value="MEE6258619.1"/>
    <property type="molecule type" value="Genomic_DNA"/>
</dbReference>
<dbReference type="Pfam" id="PF02803">
    <property type="entry name" value="Thiolase_C"/>
    <property type="match status" value="1"/>
</dbReference>
<dbReference type="RefSeq" id="WP_331213712.1">
    <property type="nucleotide sequence ID" value="NZ_JAZGQK010000006.1"/>
</dbReference>
<keyword evidence="3 4" id="KW-0012">Acyltransferase</keyword>
<dbReference type="CDD" id="cd00751">
    <property type="entry name" value="thiolase"/>
    <property type="match status" value="1"/>
</dbReference>
<gene>
    <name evidence="7" type="ORF">V1633_08965</name>
</gene>
<feature type="domain" description="Thiolase N-terminal" evidence="5">
    <location>
        <begin position="5"/>
        <end position="267"/>
    </location>
</feature>
<dbReference type="InterPro" id="IPR016039">
    <property type="entry name" value="Thiolase-like"/>
</dbReference>
<evidence type="ECO:0000259" key="5">
    <source>
        <dbReference type="Pfam" id="PF00108"/>
    </source>
</evidence>
<dbReference type="PANTHER" id="PTHR43365">
    <property type="entry name" value="BLR7806 PROTEIN"/>
    <property type="match status" value="1"/>
</dbReference>
<protein>
    <submittedName>
        <fullName evidence="7">Acetyl-CoA C-acyltransferase</fullName>
        <ecNumber evidence="7">2.3.1.16</ecNumber>
    </submittedName>
</protein>
<evidence type="ECO:0000256" key="2">
    <source>
        <dbReference type="ARBA" id="ARBA00022679"/>
    </source>
</evidence>
<comment type="similarity">
    <text evidence="1 4">Belongs to the thiolase-like superfamily. Thiolase family.</text>
</comment>
<dbReference type="Proteomes" id="UP001332243">
    <property type="component" value="Unassembled WGS sequence"/>
</dbReference>
<dbReference type="InterPro" id="IPR020616">
    <property type="entry name" value="Thiolase_N"/>
</dbReference>
<keyword evidence="2 4" id="KW-0808">Transferase</keyword>
<reference evidence="7 8" key="1">
    <citation type="submission" date="2024-01" db="EMBL/GenBank/DDBJ databases">
        <title>Genome insights into Plantactinospora sonchi sp. nov.</title>
        <authorList>
            <person name="Wang L."/>
        </authorList>
    </citation>
    <scope>NUCLEOTIDE SEQUENCE [LARGE SCALE GENOMIC DNA]</scope>
    <source>
        <strain evidence="7 8">NEAU-QY2</strain>
    </source>
</reference>
<dbReference type="PIRSF" id="PIRSF000429">
    <property type="entry name" value="Ac-CoA_Ac_transf"/>
    <property type="match status" value="1"/>
</dbReference>
<dbReference type="NCBIfam" id="TIGR01930">
    <property type="entry name" value="AcCoA-C-Actrans"/>
    <property type="match status" value="1"/>
</dbReference>
<dbReference type="PANTHER" id="PTHR43365:SF1">
    <property type="entry name" value="ACETYL-COA C-ACYLTRANSFERASE"/>
    <property type="match status" value="1"/>
</dbReference>
<organism evidence="7 8">
    <name type="scientific">Plantactinospora sonchi</name>
    <dbReference type="NCBI Taxonomy" id="1544735"/>
    <lineage>
        <taxon>Bacteria</taxon>
        <taxon>Bacillati</taxon>
        <taxon>Actinomycetota</taxon>
        <taxon>Actinomycetes</taxon>
        <taxon>Micromonosporales</taxon>
        <taxon>Micromonosporaceae</taxon>
        <taxon>Plantactinospora</taxon>
    </lineage>
</organism>
<name>A0ABU7RQ53_9ACTN</name>
<evidence type="ECO:0000256" key="1">
    <source>
        <dbReference type="ARBA" id="ARBA00010982"/>
    </source>
</evidence>
<dbReference type="InterPro" id="IPR020613">
    <property type="entry name" value="Thiolase_CS"/>
</dbReference>
<dbReference type="InterPro" id="IPR020617">
    <property type="entry name" value="Thiolase_C"/>
</dbReference>
<dbReference type="SUPFAM" id="SSF53901">
    <property type="entry name" value="Thiolase-like"/>
    <property type="match status" value="2"/>
</dbReference>
<comment type="caution">
    <text evidence="7">The sequence shown here is derived from an EMBL/GenBank/DDBJ whole genome shotgun (WGS) entry which is preliminary data.</text>
</comment>
<evidence type="ECO:0000259" key="6">
    <source>
        <dbReference type="Pfam" id="PF02803"/>
    </source>
</evidence>
<evidence type="ECO:0000256" key="3">
    <source>
        <dbReference type="ARBA" id="ARBA00023315"/>
    </source>
</evidence>